<dbReference type="CDD" id="cd05233">
    <property type="entry name" value="SDR_c"/>
    <property type="match status" value="1"/>
</dbReference>
<dbReference type="Pfam" id="PF13561">
    <property type="entry name" value="adh_short_C2"/>
    <property type="match status" value="1"/>
</dbReference>
<dbReference type="SUPFAM" id="SSF51735">
    <property type="entry name" value="NAD(P)-binding Rossmann-fold domains"/>
    <property type="match status" value="1"/>
</dbReference>
<comment type="similarity">
    <text evidence="1">Belongs to the short-chain dehydrogenases/reductases (SDR) family.</text>
</comment>
<evidence type="ECO:0000256" key="1">
    <source>
        <dbReference type="ARBA" id="ARBA00006484"/>
    </source>
</evidence>
<dbReference type="EMBL" id="MHRF01000013">
    <property type="protein sequence ID" value="OHA17719.1"/>
    <property type="molecule type" value="Genomic_DNA"/>
</dbReference>
<dbReference type="PANTHER" id="PTHR42760:SF133">
    <property type="entry name" value="3-OXOACYL-[ACYL-CARRIER-PROTEIN] REDUCTASE"/>
    <property type="match status" value="1"/>
</dbReference>
<dbReference type="AlphaFoldDB" id="A0A1G2M3N6"/>
<dbReference type="STRING" id="1802301.A2664_03850"/>
<sequence length="243" mass="25888">MLKDKIILITGARGIGGATARLAVSYGARVIVHGRTESAELKDLVKELNVDFIAFDATDRNAVLASIETLIKRVGRIDGLINCIGIPKVKPFLEATDADWLDAFNVNVLGIIHVCQAVIPHMQKNKSGRIVNIASVRGHDMAGGTNRAPYSISKAAIKNLSADLAREFAPHIAVNSVSPGFTETAFTKTWTDAVWQTAKSALVGRVGQPSEIGELLCFLVSDKASFVNGQDFVVDGGFMAAGV</sequence>
<dbReference type="PANTHER" id="PTHR42760">
    <property type="entry name" value="SHORT-CHAIN DEHYDROGENASES/REDUCTASES FAMILY MEMBER"/>
    <property type="match status" value="1"/>
</dbReference>
<dbReference type="GO" id="GO:0016616">
    <property type="term" value="F:oxidoreductase activity, acting on the CH-OH group of donors, NAD or NADP as acceptor"/>
    <property type="evidence" value="ECO:0007669"/>
    <property type="project" value="TreeGrafter"/>
</dbReference>
<dbReference type="InterPro" id="IPR002347">
    <property type="entry name" value="SDR_fam"/>
</dbReference>
<evidence type="ECO:0000256" key="2">
    <source>
        <dbReference type="ARBA" id="ARBA00023002"/>
    </source>
</evidence>
<gene>
    <name evidence="3" type="ORF">A2664_03850</name>
</gene>
<proteinExistence type="inferred from homology"/>
<accession>A0A1G2M3N6</accession>
<evidence type="ECO:0000313" key="3">
    <source>
        <dbReference type="EMBL" id="OHA17719.1"/>
    </source>
</evidence>
<dbReference type="PRINTS" id="PR00080">
    <property type="entry name" value="SDRFAMILY"/>
</dbReference>
<name>A0A1G2M3N6_9BACT</name>
<dbReference type="Gene3D" id="3.40.50.720">
    <property type="entry name" value="NAD(P)-binding Rossmann-like Domain"/>
    <property type="match status" value="1"/>
</dbReference>
<reference evidence="3 4" key="1">
    <citation type="journal article" date="2016" name="Nat. Commun.">
        <title>Thousands of microbial genomes shed light on interconnected biogeochemical processes in an aquifer system.</title>
        <authorList>
            <person name="Anantharaman K."/>
            <person name="Brown C.T."/>
            <person name="Hug L.A."/>
            <person name="Sharon I."/>
            <person name="Castelle C.J."/>
            <person name="Probst A.J."/>
            <person name="Thomas B.C."/>
            <person name="Singh A."/>
            <person name="Wilkins M.J."/>
            <person name="Karaoz U."/>
            <person name="Brodie E.L."/>
            <person name="Williams K.H."/>
            <person name="Hubbard S.S."/>
            <person name="Banfield J.F."/>
        </authorList>
    </citation>
    <scope>NUCLEOTIDE SEQUENCE [LARGE SCALE GENOMIC DNA]</scope>
</reference>
<keyword evidence="2" id="KW-0560">Oxidoreductase</keyword>
<organism evidence="3 4">
    <name type="scientific">Candidatus Taylorbacteria bacterium RIFCSPHIGHO2_01_FULL_46_22b</name>
    <dbReference type="NCBI Taxonomy" id="1802301"/>
    <lineage>
        <taxon>Bacteria</taxon>
        <taxon>Candidatus Tayloriibacteriota</taxon>
    </lineage>
</organism>
<comment type="caution">
    <text evidence="3">The sequence shown here is derived from an EMBL/GenBank/DDBJ whole genome shotgun (WGS) entry which is preliminary data.</text>
</comment>
<dbReference type="FunFam" id="3.40.50.720:FF:000084">
    <property type="entry name" value="Short-chain dehydrogenase reductase"/>
    <property type="match status" value="1"/>
</dbReference>
<evidence type="ECO:0000313" key="4">
    <source>
        <dbReference type="Proteomes" id="UP000178873"/>
    </source>
</evidence>
<dbReference type="InterPro" id="IPR036291">
    <property type="entry name" value="NAD(P)-bd_dom_sf"/>
</dbReference>
<dbReference type="Proteomes" id="UP000178873">
    <property type="component" value="Unassembled WGS sequence"/>
</dbReference>
<dbReference type="PRINTS" id="PR00081">
    <property type="entry name" value="GDHRDH"/>
</dbReference>
<protein>
    <submittedName>
        <fullName evidence="3">Uncharacterized protein</fullName>
    </submittedName>
</protein>